<comment type="similarity">
    <text evidence="2">Belongs to the HPPK family.</text>
</comment>
<evidence type="ECO:0000256" key="2">
    <source>
        <dbReference type="ARBA" id="ARBA00005810"/>
    </source>
</evidence>
<dbReference type="GO" id="GO:0005524">
    <property type="term" value="F:ATP binding"/>
    <property type="evidence" value="ECO:0007669"/>
    <property type="project" value="UniProtKB-KW"/>
</dbReference>
<dbReference type="InterPro" id="IPR035907">
    <property type="entry name" value="Hppk_sf"/>
</dbReference>
<dbReference type="PANTHER" id="PTHR43071:SF1">
    <property type="entry name" value="2-AMINO-4-HYDROXY-6-HYDROXYMETHYLDIHYDROPTERIDINE PYROPHOSPHOKINASE"/>
    <property type="match status" value="1"/>
</dbReference>
<dbReference type="AlphaFoldDB" id="H9UJ86"/>
<feature type="domain" description="7,8-dihydro-6-hydroxymethylpterin-pyrophosphokinase" evidence="13">
    <location>
        <begin position="19"/>
        <end position="142"/>
    </location>
</feature>
<keyword evidence="5" id="KW-0808">Transferase</keyword>
<dbReference type="EMBL" id="CP003282">
    <property type="protein sequence ID" value="AFG37579.1"/>
    <property type="molecule type" value="Genomic_DNA"/>
</dbReference>
<dbReference type="KEGG" id="sfc:Spiaf_1520"/>
<keyword evidence="15" id="KW-1185">Reference proteome</keyword>
<dbReference type="PANTHER" id="PTHR43071">
    <property type="entry name" value="2-AMINO-4-HYDROXY-6-HYDROXYMETHYLDIHYDROPTERIDINE PYROPHOSPHOKINASE"/>
    <property type="match status" value="1"/>
</dbReference>
<evidence type="ECO:0000313" key="15">
    <source>
        <dbReference type="Proteomes" id="UP000007383"/>
    </source>
</evidence>
<dbReference type="GO" id="GO:0003848">
    <property type="term" value="F:2-amino-4-hydroxy-6-hydroxymethyldihydropteridine diphosphokinase activity"/>
    <property type="evidence" value="ECO:0007669"/>
    <property type="project" value="UniProtKB-EC"/>
</dbReference>
<accession>H9UJ86</accession>
<keyword evidence="9" id="KW-0289">Folate biosynthesis</keyword>
<evidence type="ECO:0000256" key="4">
    <source>
        <dbReference type="ARBA" id="ARBA00016218"/>
    </source>
</evidence>
<dbReference type="RefSeq" id="WP_014455562.1">
    <property type="nucleotide sequence ID" value="NC_017098.1"/>
</dbReference>
<dbReference type="OrthoDB" id="9808041at2"/>
<dbReference type="Proteomes" id="UP000007383">
    <property type="component" value="Chromosome"/>
</dbReference>
<evidence type="ECO:0000313" key="14">
    <source>
        <dbReference type="EMBL" id="AFG37579.1"/>
    </source>
</evidence>
<comment type="pathway">
    <text evidence="1">Cofactor biosynthesis; tetrahydrofolate biosynthesis; 2-amino-4-hydroxy-6-hydroxymethyl-7,8-dihydropteridine diphosphate from 7,8-dihydroneopterin triphosphate: step 4/4.</text>
</comment>
<evidence type="ECO:0000256" key="9">
    <source>
        <dbReference type="ARBA" id="ARBA00022909"/>
    </source>
</evidence>
<dbReference type="EC" id="2.7.6.3" evidence="3"/>
<protein>
    <recommendedName>
        <fullName evidence="4">2-amino-4-hydroxy-6-hydroxymethyldihydropteridine pyrophosphokinase</fullName>
        <ecNumber evidence="3">2.7.6.3</ecNumber>
    </recommendedName>
    <alternativeName>
        <fullName evidence="11">6-hydroxymethyl-7,8-dihydropterin pyrophosphokinase</fullName>
    </alternativeName>
    <alternativeName>
        <fullName evidence="12">7,8-dihydro-6-hydroxymethylpterin-pyrophosphokinase</fullName>
    </alternativeName>
</protein>
<comment type="function">
    <text evidence="10">Catalyzes the transfer of pyrophosphate from adenosine triphosphate (ATP) to 6-hydroxymethyl-7,8-dihydropterin, an enzymatic step in folate biosynthesis pathway.</text>
</comment>
<dbReference type="eggNOG" id="COG0801">
    <property type="taxonomic scope" value="Bacteria"/>
</dbReference>
<evidence type="ECO:0000256" key="6">
    <source>
        <dbReference type="ARBA" id="ARBA00022741"/>
    </source>
</evidence>
<dbReference type="UniPathway" id="UPA00077">
    <property type="reaction ID" value="UER00155"/>
</dbReference>
<evidence type="ECO:0000259" key="13">
    <source>
        <dbReference type="Pfam" id="PF01288"/>
    </source>
</evidence>
<keyword evidence="7 14" id="KW-0418">Kinase</keyword>
<name>H9UJ86_SPIAZ</name>
<dbReference type="Gene3D" id="3.30.70.560">
    <property type="entry name" value="7,8-Dihydro-6-hydroxymethylpterin-pyrophosphokinase HPPK"/>
    <property type="match status" value="1"/>
</dbReference>
<evidence type="ECO:0000256" key="5">
    <source>
        <dbReference type="ARBA" id="ARBA00022679"/>
    </source>
</evidence>
<evidence type="ECO:0000256" key="1">
    <source>
        <dbReference type="ARBA" id="ARBA00005051"/>
    </source>
</evidence>
<evidence type="ECO:0000256" key="12">
    <source>
        <dbReference type="ARBA" id="ARBA00033413"/>
    </source>
</evidence>
<evidence type="ECO:0000256" key="3">
    <source>
        <dbReference type="ARBA" id="ARBA00013253"/>
    </source>
</evidence>
<keyword evidence="8" id="KW-0067">ATP-binding</keyword>
<sequence>MTNCSDASDPESRVQVACSVGGNLPGTWQAFGWLSRALPSHFMDLRCSQVYRTAPQGYSDQPDFLNWAFVGWSRLGVQQLLRQLLQLEQQAGRIRKMPNGPRILDIDLLLYGSEKVYTPEVTVPHPRMHLRAFALVPLLELWPAAQDPRTGTPVAEYLANLAGQGIYSLGIYPYNRETHGSTRSGITASFPAKGF</sequence>
<dbReference type="CDD" id="cd00483">
    <property type="entry name" value="HPPK"/>
    <property type="match status" value="1"/>
</dbReference>
<dbReference type="GO" id="GO:0046654">
    <property type="term" value="P:tetrahydrofolate biosynthetic process"/>
    <property type="evidence" value="ECO:0007669"/>
    <property type="project" value="UniProtKB-UniPathway"/>
</dbReference>
<organism evidence="14 15">
    <name type="scientific">Spirochaeta africana (strain ATCC 700263 / DSM 8902 / Z-7692)</name>
    <dbReference type="NCBI Taxonomy" id="889378"/>
    <lineage>
        <taxon>Bacteria</taxon>
        <taxon>Pseudomonadati</taxon>
        <taxon>Spirochaetota</taxon>
        <taxon>Spirochaetia</taxon>
        <taxon>Spirochaetales</taxon>
        <taxon>Spirochaetaceae</taxon>
        <taxon>Spirochaeta</taxon>
    </lineage>
</organism>
<evidence type="ECO:0000256" key="11">
    <source>
        <dbReference type="ARBA" id="ARBA00029766"/>
    </source>
</evidence>
<dbReference type="SUPFAM" id="SSF55083">
    <property type="entry name" value="6-hydroxymethyl-7,8-dihydropterin pyrophosphokinase, HPPK"/>
    <property type="match status" value="1"/>
</dbReference>
<dbReference type="GO" id="GO:0016301">
    <property type="term" value="F:kinase activity"/>
    <property type="evidence" value="ECO:0007669"/>
    <property type="project" value="UniProtKB-KW"/>
</dbReference>
<evidence type="ECO:0000256" key="8">
    <source>
        <dbReference type="ARBA" id="ARBA00022840"/>
    </source>
</evidence>
<gene>
    <name evidence="14" type="ordered locus">Spiaf_1520</name>
</gene>
<dbReference type="Pfam" id="PF01288">
    <property type="entry name" value="HPPK"/>
    <property type="match status" value="1"/>
</dbReference>
<reference evidence="15" key="1">
    <citation type="journal article" date="2013" name="Stand. Genomic Sci.">
        <title>Complete genome sequence of the halophilic bacterium Spirochaeta africana type strain (Z-7692(T)) from the alkaline Lake Magadi in the East African Rift.</title>
        <authorList>
            <person name="Liolos K."/>
            <person name="Abt B."/>
            <person name="Scheuner C."/>
            <person name="Teshima H."/>
            <person name="Held B."/>
            <person name="Lapidus A."/>
            <person name="Nolan M."/>
            <person name="Lucas S."/>
            <person name="Deshpande S."/>
            <person name="Cheng J.F."/>
            <person name="Tapia R."/>
            <person name="Goodwin L.A."/>
            <person name="Pitluck S."/>
            <person name="Pagani I."/>
            <person name="Ivanova N."/>
            <person name="Mavromatis K."/>
            <person name="Mikhailova N."/>
            <person name="Huntemann M."/>
            <person name="Pati A."/>
            <person name="Chen A."/>
            <person name="Palaniappan K."/>
            <person name="Land M."/>
            <person name="Rohde M."/>
            <person name="Tindall B.J."/>
            <person name="Detter J.C."/>
            <person name="Goker M."/>
            <person name="Bristow J."/>
            <person name="Eisen J.A."/>
            <person name="Markowitz V."/>
            <person name="Hugenholtz P."/>
            <person name="Woyke T."/>
            <person name="Klenk H.P."/>
            <person name="Kyrpides N.C."/>
        </authorList>
    </citation>
    <scope>NUCLEOTIDE SEQUENCE</scope>
    <source>
        <strain evidence="15">ATCC 700263 / DSM 8902 / Z-7692</strain>
    </source>
</reference>
<dbReference type="GO" id="GO:0046656">
    <property type="term" value="P:folic acid biosynthetic process"/>
    <property type="evidence" value="ECO:0007669"/>
    <property type="project" value="UniProtKB-KW"/>
</dbReference>
<proteinExistence type="inferred from homology"/>
<dbReference type="PATRIC" id="fig|889378.3.peg.1511"/>
<dbReference type="InterPro" id="IPR000550">
    <property type="entry name" value="Hppk"/>
</dbReference>
<evidence type="ECO:0000256" key="7">
    <source>
        <dbReference type="ARBA" id="ARBA00022777"/>
    </source>
</evidence>
<dbReference type="NCBIfam" id="TIGR01498">
    <property type="entry name" value="folK"/>
    <property type="match status" value="1"/>
</dbReference>
<dbReference type="STRING" id="889378.Spiaf_1520"/>
<dbReference type="HOGENOM" id="CLU_097916_0_1_12"/>
<evidence type="ECO:0000256" key="10">
    <source>
        <dbReference type="ARBA" id="ARBA00029409"/>
    </source>
</evidence>
<keyword evidence="6" id="KW-0547">Nucleotide-binding</keyword>